<keyword evidence="13" id="KW-1133">Transmembrane helix</keyword>
<comment type="subcellular location">
    <subcellularLocation>
        <location evidence="2">Endoplasmic reticulum</location>
    </subcellularLocation>
    <subcellularLocation>
        <location evidence="3">Membrane</location>
    </subcellularLocation>
</comment>
<evidence type="ECO:0000256" key="11">
    <source>
        <dbReference type="ARBA" id="ARBA00022898"/>
    </source>
</evidence>
<dbReference type="PANTHER" id="PTHR13693:SF3">
    <property type="entry name" value="LD36009P"/>
    <property type="match status" value="1"/>
</dbReference>
<comment type="similarity">
    <text evidence="6">Belongs to the class-II pyridoxal-phosphate-dependent aminotransferase family.</text>
</comment>
<dbReference type="InterPro" id="IPR015421">
    <property type="entry name" value="PyrdxlP-dep_Trfase_major"/>
</dbReference>
<comment type="cofactor">
    <cofactor evidence="1">
        <name>pyridoxal 5'-phosphate</name>
        <dbReference type="ChEBI" id="CHEBI:597326"/>
    </cofactor>
</comment>
<dbReference type="GO" id="GO:0016020">
    <property type="term" value="C:membrane"/>
    <property type="evidence" value="ECO:0007669"/>
    <property type="project" value="UniProtKB-SubCell"/>
</dbReference>
<dbReference type="GO" id="GO:0030170">
    <property type="term" value="F:pyridoxal phosphate binding"/>
    <property type="evidence" value="ECO:0007669"/>
    <property type="project" value="InterPro"/>
</dbReference>
<keyword evidence="11" id="KW-0663">Pyridoxal phosphate</keyword>
<evidence type="ECO:0000256" key="15">
    <source>
        <dbReference type="ARBA" id="ARBA00023136"/>
    </source>
</evidence>
<dbReference type="PANTHER" id="PTHR13693">
    <property type="entry name" value="CLASS II AMINOTRANSFERASE/8-AMINO-7-OXONONANOATE SYNTHASE"/>
    <property type="match status" value="1"/>
</dbReference>
<evidence type="ECO:0000256" key="9">
    <source>
        <dbReference type="ARBA" id="ARBA00022692"/>
    </source>
</evidence>
<evidence type="ECO:0000256" key="4">
    <source>
        <dbReference type="ARBA" id="ARBA00004760"/>
    </source>
</evidence>
<dbReference type="SUPFAM" id="SSF53383">
    <property type="entry name" value="PLP-dependent transferases"/>
    <property type="match status" value="1"/>
</dbReference>
<evidence type="ECO:0000256" key="16">
    <source>
        <dbReference type="ARBA" id="ARBA00023315"/>
    </source>
</evidence>
<evidence type="ECO:0000256" key="7">
    <source>
        <dbReference type="ARBA" id="ARBA00013220"/>
    </source>
</evidence>
<evidence type="ECO:0000256" key="12">
    <source>
        <dbReference type="ARBA" id="ARBA00022919"/>
    </source>
</evidence>
<feature type="compositionally biased region" description="Low complexity" evidence="18">
    <location>
        <begin position="57"/>
        <end position="71"/>
    </location>
</feature>
<evidence type="ECO:0000256" key="2">
    <source>
        <dbReference type="ARBA" id="ARBA00004240"/>
    </source>
</evidence>
<feature type="compositionally biased region" description="Low complexity" evidence="18">
    <location>
        <begin position="28"/>
        <end position="50"/>
    </location>
</feature>
<dbReference type="Proteomes" id="UP000521872">
    <property type="component" value="Unassembled WGS sequence"/>
</dbReference>
<dbReference type="InterPro" id="IPR015422">
    <property type="entry name" value="PyrdxlP-dep_Trfase_small"/>
</dbReference>
<evidence type="ECO:0000256" key="14">
    <source>
        <dbReference type="ARBA" id="ARBA00023098"/>
    </source>
</evidence>
<comment type="caution">
    <text evidence="20">The sequence shown here is derived from an EMBL/GenBank/DDBJ whole genome shotgun (WGS) entry which is preliminary data.</text>
</comment>
<dbReference type="CDD" id="cd06454">
    <property type="entry name" value="KBL_like"/>
    <property type="match status" value="1"/>
</dbReference>
<organism evidence="20 21">
    <name type="scientific">Agrocybe pediades</name>
    <dbReference type="NCBI Taxonomy" id="84607"/>
    <lineage>
        <taxon>Eukaryota</taxon>
        <taxon>Fungi</taxon>
        <taxon>Dikarya</taxon>
        <taxon>Basidiomycota</taxon>
        <taxon>Agaricomycotina</taxon>
        <taxon>Agaricomycetes</taxon>
        <taxon>Agaricomycetidae</taxon>
        <taxon>Agaricales</taxon>
        <taxon>Agaricineae</taxon>
        <taxon>Strophariaceae</taxon>
        <taxon>Agrocybe</taxon>
    </lineage>
</organism>
<evidence type="ECO:0000256" key="13">
    <source>
        <dbReference type="ARBA" id="ARBA00022989"/>
    </source>
</evidence>
<evidence type="ECO:0000256" key="8">
    <source>
        <dbReference type="ARBA" id="ARBA00022679"/>
    </source>
</evidence>
<dbReference type="AlphaFoldDB" id="A0A8H4VKC4"/>
<evidence type="ECO:0000256" key="10">
    <source>
        <dbReference type="ARBA" id="ARBA00022824"/>
    </source>
</evidence>
<keyword evidence="9" id="KW-0812">Transmembrane</keyword>
<comment type="catalytic activity">
    <reaction evidence="17">
        <text>L-serine + hexadecanoyl-CoA + H(+) = 3-oxosphinganine + CO2 + CoA</text>
        <dbReference type="Rhea" id="RHEA:14761"/>
        <dbReference type="ChEBI" id="CHEBI:15378"/>
        <dbReference type="ChEBI" id="CHEBI:16526"/>
        <dbReference type="ChEBI" id="CHEBI:33384"/>
        <dbReference type="ChEBI" id="CHEBI:57287"/>
        <dbReference type="ChEBI" id="CHEBI:57379"/>
        <dbReference type="ChEBI" id="CHEBI:58299"/>
        <dbReference type="EC" id="2.3.1.50"/>
    </reaction>
</comment>
<dbReference type="GO" id="GO:0046513">
    <property type="term" value="P:ceramide biosynthetic process"/>
    <property type="evidence" value="ECO:0007669"/>
    <property type="project" value="TreeGrafter"/>
</dbReference>
<comment type="pathway">
    <text evidence="4">Lipid metabolism; sphingolipid metabolism.</text>
</comment>
<keyword evidence="15" id="KW-0472">Membrane</keyword>
<evidence type="ECO:0000256" key="3">
    <source>
        <dbReference type="ARBA" id="ARBA00004370"/>
    </source>
</evidence>
<evidence type="ECO:0000256" key="5">
    <source>
        <dbReference type="ARBA" id="ARBA00004991"/>
    </source>
</evidence>
<dbReference type="GO" id="GO:0004758">
    <property type="term" value="F:serine C-palmitoyltransferase activity"/>
    <property type="evidence" value="ECO:0007669"/>
    <property type="project" value="UniProtKB-EC"/>
</dbReference>
<dbReference type="InterPro" id="IPR050087">
    <property type="entry name" value="AON_synthase_class-II"/>
</dbReference>
<dbReference type="GO" id="GO:0046512">
    <property type="term" value="P:sphingosine biosynthetic process"/>
    <property type="evidence" value="ECO:0007669"/>
    <property type="project" value="TreeGrafter"/>
</dbReference>
<dbReference type="GO" id="GO:0005783">
    <property type="term" value="C:endoplasmic reticulum"/>
    <property type="evidence" value="ECO:0007669"/>
    <property type="project" value="UniProtKB-SubCell"/>
</dbReference>
<proteinExistence type="inferred from homology"/>
<dbReference type="FunFam" id="3.40.640.10:FF:000047">
    <property type="entry name" value="serine palmitoyltransferase 2 isoform X1"/>
    <property type="match status" value="1"/>
</dbReference>
<keyword evidence="16" id="KW-0012">Acyltransferase</keyword>
<evidence type="ECO:0000256" key="6">
    <source>
        <dbReference type="ARBA" id="ARBA00008392"/>
    </source>
</evidence>
<dbReference type="GO" id="GO:0017059">
    <property type="term" value="C:serine palmitoyltransferase complex"/>
    <property type="evidence" value="ECO:0007669"/>
    <property type="project" value="TreeGrafter"/>
</dbReference>
<dbReference type="InterPro" id="IPR004839">
    <property type="entry name" value="Aminotransferase_I/II_large"/>
</dbReference>
<keyword evidence="21" id="KW-1185">Reference proteome</keyword>
<feature type="domain" description="Aminotransferase class I/classII large" evidence="19">
    <location>
        <begin position="572"/>
        <end position="668"/>
    </location>
</feature>
<feature type="domain" description="Aminotransferase class I/classII large" evidence="19">
    <location>
        <begin position="267"/>
        <end position="515"/>
    </location>
</feature>
<dbReference type="Pfam" id="PF00155">
    <property type="entry name" value="Aminotran_1_2"/>
    <property type="match status" value="2"/>
</dbReference>
<keyword evidence="12" id="KW-0746">Sphingolipid metabolism</keyword>
<dbReference type="PROSITE" id="PS00599">
    <property type="entry name" value="AA_TRANSFER_CLASS_2"/>
    <property type="match status" value="1"/>
</dbReference>
<evidence type="ECO:0000313" key="21">
    <source>
        <dbReference type="Proteomes" id="UP000521872"/>
    </source>
</evidence>
<dbReference type="InterPro" id="IPR001917">
    <property type="entry name" value="Aminotrans_II_pyridoxalP_BS"/>
</dbReference>
<sequence length="704" mass="76714">MPFNSPLPSPMAISKPAQSSSIFKKRSSNSVGSLPASAASYLSALSQADASARKRSSGASATSTPALSLSSSITSSSEDTVLHEADYLDDPHLASNKDGLLLPSRPPTSEQVFTTVHTEFGHCAEEKYRTTSQHKLGTPLAPHVTQDPPYYILLSTYISYLILIVLGHVRDFVGKRLSPASYKHLMPRDSGWRPQLYMPHLRPSPSGYAPLNSDFDSFYTRRLKTRMDECFSQPVTGVAGRTILLLDRMSPDFNHTQLLTGGKTRALNISSYNYLGFAQGRGGCADMVEESIKRYGISSLASRLEGGSTDLHTISEALVAKFVGMEDALISSMGFATNSTIIPALVGKGCLVISDEFNHASIRFGTRISGAHVRMFKHNDMESLESLLKEVISQGQPKTHRPWKKILVIVEGLYSMEGTLVNLPVVVELKKKYKFYLYVDEAHSIGALGPHGRGVADYFAIDPKSIDILMGTFTKSFGAAGGYIAGSKTIIDRLRVHGHTGPYAEAMTPPVLTQVVASMASIMGIKFPTEAPSSRLTSATHMIEEEYHHPGPIPASALPSWINLPPALASGSEGSSRLRRLAFNSRYLHNGLIKLGFITYGHPSSPIVPLLLFNPGKMNMFHRLMKDRQTPIIVVVVAYPATPLVTSRVRFCVSAAHTKEDVDTVLKACDEIGDVLDLKHGLPKKERWSIEEIMSKAVQLGTSA</sequence>
<evidence type="ECO:0000256" key="17">
    <source>
        <dbReference type="ARBA" id="ARBA00048528"/>
    </source>
</evidence>
<keyword evidence="14" id="KW-0443">Lipid metabolism</keyword>
<comment type="pathway">
    <text evidence="5">Sphingolipid metabolism.</text>
</comment>
<dbReference type="Gene3D" id="3.90.1150.10">
    <property type="entry name" value="Aspartate Aminotransferase, domain 1"/>
    <property type="match status" value="2"/>
</dbReference>
<dbReference type="EC" id="2.3.1.50" evidence="7"/>
<dbReference type="EMBL" id="JAACJL010000046">
    <property type="protein sequence ID" value="KAF4613048.1"/>
    <property type="molecule type" value="Genomic_DNA"/>
</dbReference>
<evidence type="ECO:0000259" key="19">
    <source>
        <dbReference type="Pfam" id="PF00155"/>
    </source>
</evidence>
<keyword evidence="8" id="KW-0808">Transferase</keyword>
<dbReference type="Gene3D" id="3.40.640.10">
    <property type="entry name" value="Type I PLP-dependent aspartate aminotransferase-like (Major domain)"/>
    <property type="match status" value="1"/>
</dbReference>
<evidence type="ECO:0000256" key="18">
    <source>
        <dbReference type="SAM" id="MobiDB-lite"/>
    </source>
</evidence>
<dbReference type="InterPro" id="IPR015424">
    <property type="entry name" value="PyrdxlP-dep_Trfase"/>
</dbReference>
<accession>A0A8H4VKC4</accession>
<gene>
    <name evidence="20" type="ORF">D9613_011005</name>
</gene>
<evidence type="ECO:0000313" key="20">
    <source>
        <dbReference type="EMBL" id="KAF4613048.1"/>
    </source>
</evidence>
<feature type="region of interest" description="Disordered" evidence="18">
    <location>
        <begin position="1"/>
        <end position="71"/>
    </location>
</feature>
<evidence type="ECO:0000256" key="1">
    <source>
        <dbReference type="ARBA" id="ARBA00001933"/>
    </source>
</evidence>
<reference evidence="20 21" key="1">
    <citation type="submission" date="2019-12" db="EMBL/GenBank/DDBJ databases">
        <authorList>
            <person name="Floudas D."/>
            <person name="Bentzer J."/>
            <person name="Ahren D."/>
            <person name="Johansson T."/>
            <person name="Persson P."/>
            <person name="Tunlid A."/>
        </authorList>
    </citation>
    <scope>NUCLEOTIDE SEQUENCE [LARGE SCALE GENOMIC DNA]</scope>
    <source>
        <strain evidence="20 21">CBS 102.39</strain>
    </source>
</reference>
<protein>
    <recommendedName>
        <fullName evidence="7">serine C-palmitoyltransferase</fullName>
        <ecNumber evidence="7">2.3.1.50</ecNumber>
    </recommendedName>
</protein>
<name>A0A8H4VKC4_9AGAR</name>
<keyword evidence="10" id="KW-0256">Endoplasmic reticulum</keyword>